<proteinExistence type="predicted"/>
<gene>
    <name evidence="2" type="ORF">HER39_18885</name>
</gene>
<evidence type="ECO:0000313" key="2">
    <source>
        <dbReference type="EMBL" id="NKX52599.1"/>
    </source>
</evidence>
<name>A0ABX1JTH0_9MICC</name>
<sequence>MLRSVAPPGPPGWSLTPPWWTWQLQGTKPGGNPPRRERNSGTTELRSALFADLGQNLSAHASDGLNLLALLALLAGWNGAAARFATAVQELPAPDAAVRSAG</sequence>
<dbReference type="Proteomes" id="UP000523795">
    <property type="component" value="Unassembled WGS sequence"/>
</dbReference>
<protein>
    <submittedName>
        <fullName evidence="2">Uncharacterized protein</fullName>
    </submittedName>
</protein>
<keyword evidence="3" id="KW-1185">Reference proteome</keyword>
<comment type="caution">
    <text evidence="2">The sequence shown here is derived from an EMBL/GenBank/DDBJ whole genome shotgun (WGS) entry which is preliminary data.</text>
</comment>
<organism evidence="2 3">
    <name type="scientific">Arthrobacter deserti</name>
    <dbReference type="NCBI Taxonomy" id="1742687"/>
    <lineage>
        <taxon>Bacteria</taxon>
        <taxon>Bacillati</taxon>
        <taxon>Actinomycetota</taxon>
        <taxon>Actinomycetes</taxon>
        <taxon>Micrococcales</taxon>
        <taxon>Micrococcaceae</taxon>
        <taxon>Arthrobacter</taxon>
    </lineage>
</organism>
<accession>A0ABX1JTH0</accession>
<evidence type="ECO:0000313" key="3">
    <source>
        <dbReference type="Proteomes" id="UP000523795"/>
    </source>
</evidence>
<evidence type="ECO:0000256" key="1">
    <source>
        <dbReference type="SAM" id="MobiDB-lite"/>
    </source>
</evidence>
<feature type="compositionally biased region" description="Low complexity" evidence="1">
    <location>
        <begin position="12"/>
        <end position="22"/>
    </location>
</feature>
<feature type="region of interest" description="Disordered" evidence="1">
    <location>
        <begin position="1"/>
        <end position="43"/>
    </location>
</feature>
<dbReference type="EMBL" id="JAAZSR010000619">
    <property type="protein sequence ID" value="NKX52599.1"/>
    <property type="molecule type" value="Genomic_DNA"/>
</dbReference>
<reference evidence="2 3" key="1">
    <citation type="submission" date="2020-04" db="EMBL/GenBank/DDBJ databases">
        <authorList>
            <person name="Liu S."/>
        </authorList>
    </citation>
    <scope>NUCLEOTIDE SEQUENCE [LARGE SCALE GENOMIC DNA]</scope>
    <source>
        <strain evidence="2 3">CGMCC 1.15091</strain>
    </source>
</reference>